<dbReference type="PROSITE" id="PS00061">
    <property type="entry name" value="ADH_SHORT"/>
    <property type="match status" value="1"/>
</dbReference>
<dbReference type="PRINTS" id="PR00081">
    <property type="entry name" value="GDHRDH"/>
</dbReference>
<reference evidence="4" key="1">
    <citation type="submission" date="2020-07" db="EMBL/GenBank/DDBJ databases">
        <authorList>
            <person name="Pettersson B.M.F."/>
            <person name="Behra P.R.K."/>
            <person name="Ramesh M."/>
            <person name="Das S."/>
            <person name="Dasgupta S."/>
            <person name="Kirsebom L.A."/>
        </authorList>
    </citation>
    <scope>NUCLEOTIDE SEQUENCE</scope>
    <source>
        <strain evidence="4">DSM 44838</strain>
    </source>
</reference>
<reference evidence="4" key="2">
    <citation type="journal article" date="2022" name="BMC Genomics">
        <title>Comparative genome analysis of mycobacteria focusing on tRNA and non-coding RNA.</title>
        <authorList>
            <person name="Behra P.R.K."/>
            <person name="Pettersson B.M.F."/>
            <person name="Ramesh M."/>
            <person name="Das S."/>
            <person name="Dasgupta S."/>
            <person name="Kirsebom L.A."/>
        </authorList>
    </citation>
    <scope>NUCLEOTIDE SEQUENCE</scope>
    <source>
        <strain evidence="4">DSM 44838</strain>
    </source>
</reference>
<dbReference type="PANTHER" id="PTHR44196:SF1">
    <property type="entry name" value="DEHYDROGENASE_REDUCTASE SDR FAMILY MEMBER 7B"/>
    <property type="match status" value="1"/>
</dbReference>
<protein>
    <submittedName>
        <fullName evidence="4">SDR family oxidoreductase</fullName>
    </submittedName>
</protein>
<dbReference type="Proteomes" id="UP001141629">
    <property type="component" value="Unassembled WGS sequence"/>
</dbReference>
<evidence type="ECO:0000256" key="1">
    <source>
        <dbReference type="ARBA" id="ARBA00006484"/>
    </source>
</evidence>
<name>A0A9X3BTJ1_9MYCO</name>
<dbReference type="InterPro" id="IPR020904">
    <property type="entry name" value="Sc_DH/Rdtase_CS"/>
</dbReference>
<comment type="caution">
    <text evidence="4">The sequence shown here is derived from an EMBL/GenBank/DDBJ whole genome shotgun (WGS) entry which is preliminary data.</text>
</comment>
<evidence type="ECO:0000313" key="4">
    <source>
        <dbReference type="EMBL" id="MCV7421714.1"/>
    </source>
</evidence>
<dbReference type="RefSeq" id="WP_263996471.1">
    <property type="nucleotide sequence ID" value="NZ_JACKVK010000008.1"/>
</dbReference>
<comment type="similarity">
    <text evidence="1 3">Belongs to the short-chain dehydrogenases/reductases (SDR) family.</text>
</comment>
<dbReference type="Pfam" id="PF00106">
    <property type="entry name" value="adh_short"/>
    <property type="match status" value="1"/>
</dbReference>
<dbReference type="PRINTS" id="PR00080">
    <property type="entry name" value="SDRFAMILY"/>
</dbReference>
<proteinExistence type="inferred from homology"/>
<organism evidence="4 5">
    <name type="scientific">Mycobacterium yunnanensis</name>
    <dbReference type="NCBI Taxonomy" id="368477"/>
    <lineage>
        <taxon>Bacteria</taxon>
        <taxon>Bacillati</taxon>
        <taxon>Actinomycetota</taxon>
        <taxon>Actinomycetes</taxon>
        <taxon>Mycobacteriales</taxon>
        <taxon>Mycobacteriaceae</taxon>
        <taxon>Mycobacterium</taxon>
    </lineage>
</organism>
<dbReference type="SUPFAM" id="SSF51735">
    <property type="entry name" value="NAD(P)-binding Rossmann-fold domains"/>
    <property type="match status" value="1"/>
</dbReference>
<dbReference type="CDD" id="cd05233">
    <property type="entry name" value="SDR_c"/>
    <property type="match status" value="1"/>
</dbReference>
<accession>A0A9X3BTJ1</accession>
<dbReference type="AlphaFoldDB" id="A0A9X3BTJ1"/>
<dbReference type="GO" id="GO:0016020">
    <property type="term" value="C:membrane"/>
    <property type="evidence" value="ECO:0007669"/>
    <property type="project" value="TreeGrafter"/>
</dbReference>
<dbReference type="GO" id="GO:0016491">
    <property type="term" value="F:oxidoreductase activity"/>
    <property type="evidence" value="ECO:0007669"/>
    <property type="project" value="UniProtKB-KW"/>
</dbReference>
<evidence type="ECO:0000313" key="5">
    <source>
        <dbReference type="Proteomes" id="UP001141629"/>
    </source>
</evidence>
<dbReference type="InterPro" id="IPR036291">
    <property type="entry name" value="NAD(P)-bd_dom_sf"/>
</dbReference>
<dbReference type="InterPro" id="IPR002347">
    <property type="entry name" value="SDR_fam"/>
</dbReference>
<dbReference type="EMBL" id="JACKVK010000008">
    <property type="protein sequence ID" value="MCV7421714.1"/>
    <property type="molecule type" value="Genomic_DNA"/>
</dbReference>
<keyword evidence="2" id="KW-0560">Oxidoreductase</keyword>
<dbReference type="PANTHER" id="PTHR44196">
    <property type="entry name" value="DEHYDROGENASE/REDUCTASE SDR FAMILY MEMBER 7B"/>
    <property type="match status" value="1"/>
</dbReference>
<dbReference type="Gene3D" id="3.40.50.720">
    <property type="entry name" value="NAD(P)-binding Rossmann-like Domain"/>
    <property type="match status" value="1"/>
</dbReference>
<sequence length="248" mass="25956">MSSDVRSAVVTGASGGIGRAIARVLVDEGFAVTMVGRSADKLRAVADSLVEPGGPEVHWLSGSLSEEGFLDEIVERHSARFGSLDLLVNNAGIAESRPVGEQTADFVDEHLTTNIRAVILLTDKCLPMLRSAASRRGSAQVVNTASNAGKRGEAGLATYSATKAAVVGYTEALHDELAGEGIKATAICPGLVDTPMADPYRAGGAVEMISPDDVAEAIRFTTRVSKACVIPEIILLRPTEWVAASEIR</sequence>
<evidence type="ECO:0000256" key="2">
    <source>
        <dbReference type="ARBA" id="ARBA00023002"/>
    </source>
</evidence>
<keyword evidence="5" id="KW-1185">Reference proteome</keyword>
<evidence type="ECO:0000256" key="3">
    <source>
        <dbReference type="RuleBase" id="RU000363"/>
    </source>
</evidence>
<gene>
    <name evidence="4" type="ORF">H7K45_14295</name>
</gene>